<keyword evidence="3" id="KW-1185">Reference proteome</keyword>
<evidence type="ECO:0000313" key="2">
    <source>
        <dbReference type="EMBL" id="VDO01849.1"/>
    </source>
</evidence>
<evidence type="ECO:0000313" key="4">
    <source>
        <dbReference type="WBParaSite" id="HNAJ_0000599201-mRNA-1"/>
    </source>
</evidence>
<organism evidence="4">
    <name type="scientific">Rodentolepis nana</name>
    <name type="common">Dwarf tapeworm</name>
    <name type="synonym">Hymenolepis nana</name>
    <dbReference type="NCBI Taxonomy" id="102285"/>
    <lineage>
        <taxon>Eukaryota</taxon>
        <taxon>Metazoa</taxon>
        <taxon>Spiralia</taxon>
        <taxon>Lophotrochozoa</taxon>
        <taxon>Platyhelminthes</taxon>
        <taxon>Cestoda</taxon>
        <taxon>Eucestoda</taxon>
        <taxon>Cyclophyllidea</taxon>
        <taxon>Hymenolepididae</taxon>
        <taxon>Rodentolepis</taxon>
    </lineage>
</organism>
<dbReference type="OrthoDB" id="69964at2759"/>
<sequence>MVQIFAPTFLFLIHLYFRFQGASSPDITTVYVDRVSLRNDRVNLLERGSPNSLCLMESGKAHLRTFISSVSPCMLPMNSAIAAAAAAAVVHCG</sequence>
<proteinExistence type="predicted"/>
<name>A0A0R3TG01_RODNA</name>
<dbReference type="Proteomes" id="UP000278807">
    <property type="component" value="Unassembled WGS sequence"/>
</dbReference>
<gene>
    <name evidence="2" type="ORF">HNAJ_LOCUS5989</name>
</gene>
<dbReference type="AlphaFoldDB" id="A0A0R3TG01"/>
<reference evidence="2 3" key="2">
    <citation type="submission" date="2018-11" db="EMBL/GenBank/DDBJ databases">
        <authorList>
            <consortium name="Pathogen Informatics"/>
        </authorList>
    </citation>
    <scope>NUCLEOTIDE SEQUENCE [LARGE SCALE GENOMIC DNA]</scope>
</reference>
<protein>
    <submittedName>
        <fullName evidence="4">Secreted protein</fullName>
    </submittedName>
</protein>
<accession>A0A0R3TG01</accession>
<keyword evidence="1" id="KW-0732">Signal</keyword>
<evidence type="ECO:0000256" key="1">
    <source>
        <dbReference type="SAM" id="SignalP"/>
    </source>
</evidence>
<dbReference type="EMBL" id="UZAE01005823">
    <property type="protein sequence ID" value="VDO01849.1"/>
    <property type="molecule type" value="Genomic_DNA"/>
</dbReference>
<feature type="signal peptide" evidence="1">
    <location>
        <begin position="1"/>
        <end position="24"/>
    </location>
</feature>
<evidence type="ECO:0000313" key="3">
    <source>
        <dbReference type="Proteomes" id="UP000278807"/>
    </source>
</evidence>
<dbReference type="STRING" id="102285.A0A0R3TG01"/>
<reference evidence="4" key="1">
    <citation type="submission" date="2017-02" db="UniProtKB">
        <authorList>
            <consortium name="WormBaseParasite"/>
        </authorList>
    </citation>
    <scope>IDENTIFICATION</scope>
</reference>
<feature type="chain" id="PRO_5043131801" evidence="1">
    <location>
        <begin position="25"/>
        <end position="93"/>
    </location>
</feature>
<dbReference type="WBParaSite" id="HNAJ_0000599201-mRNA-1">
    <property type="protein sequence ID" value="HNAJ_0000599201-mRNA-1"/>
    <property type="gene ID" value="HNAJ_0000599201"/>
</dbReference>